<name>A0ABU4HRH7_9ACTN</name>
<accession>A0ABU4HRH7</accession>
<comment type="caution">
    <text evidence="10">The sequence shown here is derived from an EMBL/GenBank/DDBJ whole genome shotgun (WGS) entry which is preliminary data.</text>
</comment>
<feature type="transmembrane region" description="Helical" evidence="7">
    <location>
        <begin position="204"/>
        <end position="229"/>
    </location>
</feature>
<dbReference type="InterPro" id="IPR000515">
    <property type="entry name" value="MetI-like"/>
</dbReference>
<evidence type="ECO:0000259" key="9">
    <source>
        <dbReference type="PROSITE" id="PS50928"/>
    </source>
</evidence>
<keyword evidence="3" id="KW-1003">Cell membrane</keyword>
<gene>
    <name evidence="10" type="ORF">R7226_15965</name>
</gene>
<sequence length="285" mass="30485">MSAVSQRSDPQTASGTAPAAPRTSRRAPRGRPFFLRVTFLAPLAVILLLLGVWQFISATGIMDELTLPAPTTVAESLWVDRAMYWDNAKVTLTEIVIGIVIGITLGVLLGIAIALQRVLRVALYPLVVGSQSLPVLALAPILVLWLGFGIAPKIVIVVQIIFFPVTVATIQGLSSVSSEVLVFGRSLGASSWTLFWKVRVPAMLPYFFGGLKIASSYAAVAAVIAEWTGSDRGLGALMLRANSDYNTEVVFGSVVIITVIGLSLFGLASLAERKLTPWAHASRER</sequence>
<dbReference type="SUPFAM" id="SSF161098">
    <property type="entry name" value="MetI-like"/>
    <property type="match status" value="1"/>
</dbReference>
<protein>
    <submittedName>
        <fullName evidence="10">ABC transporter permease</fullName>
    </submittedName>
</protein>
<dbReference type="CDD" id="cd06261">
    <property type="entry name" value="TM_PBP2"/>
    <property type="match status" value="1"/>
</dbReference>
<dbReference type="PANTHER" id="PTHR30151">
    <property type="entry name" value="ALKANE SULFONATE ABC TRANSPORTER-RELATED, MEMBRANE SUBUNIT"/>
    <property type="match status" value="1"/>
</dbReference>
<evidence type="ECO:0000313" key="11">
    <source>
        <dbReference type="Proteomes" id="UP001284601"/>
    </source>
</evidence>
<dbReference type="EMBL" id="JAWSTH010000041">
    <property type="protein sequence ID" value="MDW5595845.1"/>
    <property type="molecule type" value="Genomic_DNA"/>
</dbReference>
<feature type="transmembrane region" description="Helical" evidence="7">
    <location>
        <begin position="122"/>
        <end position="148"/>
    </location>
</feature>
<dbReference type="Gene3D" id="1.10.3720.10">
    <property type="entry name" value="MetI-like"/>
    <property type="match status" value="1"/>
</dbReference>
<evidence type="ECO:0000256" key="8">
    <source>
        <dbReference type="SAM" id="MobiDB-lite"/>
    </source>
</evidence>
<reference evidence="11" key="1">
    <citation type="submission" date="2023-07" db="EMBL/GenBank/DDBJ databases">
        <title>Conexibacter stalactiti sp. nov., isolated from stalactites in a lava cave and emended description of the genus Conexibacter.</title>
        <authorList>
            <person name="Lee S.D."/>
        </authorList>
    </citation>
    <scope>NUCLEOTIDE SEQUENCE [LARGE SCALE GENOMIC DNA]</scope>
    <source>
        <strain evidence="11">KCTC 39840</strain>
    </source>
</reference>
<comment type="similarity">
    <text evidence="7">Belongs to the binding-protein-dependent transport system permease family.</text>
</comment>
<feature type="compositionally biased region" description="Polar residues" evidence="8">
    <location>
        <begin position="1"/>
        <end position="14"/>
    </location>
</feature>
<proteinExistence type="inferred from homology"/>
<keyword evidence="6 7" id="KW-0472">Membrane</keyword>
<feature type="transmembrane region" description="Helical" evidence="7">
    <location>
        <begin position="95"/>
        <end position="115"/>
    </location>
</feature>
<keyword evidence="4 7" id="KW-0812">Transmembrane</keyword>
<comment type="subcellular location">
    <subcellularLocation>
        <location evidence="1 7">Cell membrane</location>
        <topology evidence="1 7">Multi-pass membrane protein</topology>
    </subcellularLocation>
</comment>
<feature type="transmembrane region" description="Helical" evidence="7">
    <location>
        <begin position="33"/>
        <end position="56"/>
    </location>
</feature>
<keyword evidence="5 7" id="KW-1133">Transmembrane helix</keyword>
<evidence type="ECO:0000256" key="2">
    <source>
        <dbReference type="ARBA" id="ARBA00022448"/>
    </source>
</evidence>
<dbReference type="PANTHER" id="PTHR30151:SF20">
    <property type="entry name" value="ABC TRANSPORTER PERMEASE PROTEIN HI_0355-RELATED"/>
    <property type="match status" value="1"/>
</dbReference>
<evidence type="ECO:0000256" key="7">
    <source>
        <dbReference type="RuleBase" id="RU363032"/>
    </source>
</evidence>
<feature type="transmembrane region" description="Helical" evidence="7">
    <location>
        <begin position="154"/>
        <end position="183"/>
    </location>
</feature>
<evidence type="ECO:0000256" key="4">
    <source>
        <dbReference type="ARBA" id="ARBA00022692"/>
    </source>
</evidence>
<evidence type="ECO:0000256" key="5">
    <source>
        <dbReference type="ARBA" id="ARBA00022989"/>
    </source>
</evidence>
<dbReference type="RefSeq" id="WP_318598189.1">
    <property type="nucleotide sequence ID" value="NZ_JAWSTH010000041.1"/>
</dbReference>
<feature type="transmembrane region" description="Helical" evidence="7">
    <location>
        <begin position="249"/>
        <end position="270"/>
    </location>
</feature>
<dbReference type="Proteomes" id="UP001284601">
    <property type="component" value="Unassembled WGS sequence"/>
</dbReference>
<organism evidence="10 11">
    <name type="scientific">Conexibacter stalactiti</name>
    <dbReference type="NCBI Taxonomy" id="1940611"/>
    <lineage>
        <taxon>Bacteria</taxon>
        <taxon>Bacillati</taxon>
        <taxon>Actinomycetota</taxon>
        <taxon>Thermoleophilia</taxon>
        <taxon>Solirubrobacterales</taxon>
        <taxon>Conexibacteraceae</taxon>
        <taxon>Conexibacter</taxon>
    </lineage>
</organism>
<evidence type="ECO:0000256" key="6">
    <source>
        <dbReference type="ARBA" id="ARBA00023136"/>
    </source>
</evidence>
<dbReference type="Pfam" id="PF00528">
    <property type="entry name" value="BPD_transp_1"/>
    <property type="match status" value="1"/>
</dbReference>
<keyword evidence="11" id="KW-1185">Reference proteome</keyword>
<dbReference type="InterPro" id="IPR035906">
    <property type="entry name" value="MetI-like_sf"/>
</dbReference>
<dbReference type="PROSITE" id="PS50928">
    <property type="entry name" value="ABC_TM1"/>
    <property type="match status" value="1"/>
</dbReference>
<evidence type="ECO:0000256" key="1">
    <source>
        <dbReference type="ARBA" id="ARBA00004651"/>
    </source>
</evidence>
<evidence type="ECO:0000256" key="3">
    <source>
        <dbReference type="ARBA" id="ARBA00022475"/>
    </source>
</evidence>
<feature type="domain" description="ABC transmembrane type-1" evidence="9">
    <location>
        <begin position="88"/>
        <end position="268"/>
    </location>
</feature>
<keyword evidence="2 7" id="KW-0813">Transport</keyword>
<feature type="region of interest" description="Disordered" evidence="8">
    <location>
        <begin position="1"/>
        <end position="26"/>
    </location>
</feature>
<evidence type="ECO:0000313" key="10">
    <source>
        <dbReference type="EMBL" id="MDW5595845.1"/>
    </source>
</evidence>